<gene>
    <name evidence="1" type="ORF">MCB1EB_1356</name>
</gene>
<dbReference type="RefSeq" id="WP_045361823.1">
    <property type="nucleotide sequence ID" value="NZ_AP018150.1"/>
</dbReference>
<protein>
    <submittedName>
        <fullName evidence="1">Uncharacterized protein</fullName>
    </submittedName>
</protein>
<proteinExistence type="predicted"/>
<name>A0A2Z6EVP3_9BURK</name>
<sequence>MHITTINGKHLAFGLRWKLLLSATESYEALALAEADKFNPTLIWQDGAAPLIGLYLESLPAPLRHQPVYAAAHVLSTVPGCGPNALLAIREQDGGHSICGIFQGRPWGNATASGKNFDKVGLSSAELTQLIQQFAELCGEHGYTLLGNVALADCNPFQLTELAHCAGPISRMYQPRRSVFRPYLLRLFIALGTATALYASYTHWQNQRAATTAAKLTTTQPLTPSSTALSQPLLSAPAMISAWFEWAKALPLSVGGWHLRRIDCTAHPPKPKCLLNYERKLPQATPQTFIEAATHHEAEQIDTVSDQSLQVSMALPSISTMNLQQHLLNLPSQRAIRLTFLSQLQRMQQVAATKLESFRAYDAPAGISPSALPSQIQHAAWEVNGPLHNIALFETFPASASFTQLSLTIQDPPPTTSLKASSLMLQVKGDIYARD</sequence>
<reference evidence="1 2" key="1">
    <citation type="journal article" date="2018" name="Microbes Environ.">
        <title>Comparative Genomic Insights into Endofungal Lifestyles of Two Bacterial Endosymbionts, Mycoavidus cysteinexigens and Burkholderia rhizoxinica.</title>
        <authorList>
            <person name="Sharmin D."/>
            <person name="Guo Y."/>
            <person name="Nishizawa T."/>
            <person name="Ohshima S."/>
            <person name="Sato Y."/>
            <person name="Takashima Y."/>
            <person name="Narisawa K."/>
            <person name="Ohta H."/>
        </authorList>
    </citation>
    <scope>NUCLEOTIDE SEQUENCE [LARGE SCALE GENOMIC DNA]</scope>
    <source>
        <strain evidence="1 2">B1-EB</strain>
    </source>
</reference>
<dbReference type="AlphaFoldDB" id="A0A2Z6EVP3"/>
<keyword evidence="2" id="KW-1185">Reference proteome</keyword>
<dbReference type="EMBL" id="AP018150">
    <property type="protein sequence ID" value="BBE09517.1"/>
    <property type="molecule type" value="Genomic_DNA"/>
</dbReference>
<organism evidence="1 2">
    <name type="scientific">Mycoavidus cysteinexigens</name>
    <dbReference type="NCBI Taxonomy" id="1553431"/>
    <lineage>
        <taxon>Bacteria</taxon>
        <taxon>Pseudomonadati</taxon>
        <taxon>Pseudomonadota</taxon>
        <taxon>Betaproteobacteria</taxon>
        <taxon>Burkholderiales</taxon>
        <taxon>Burkholderiaceae</taxon>
        <taxon>Mycoavidus</taxon>
    </lineage>
</organism>
<dbReference type="Proteomes" id="UP000282597">
    <property type="component" value="Chromosome"/>
</dbReference>
<evidence type="ECO:0000313" key="1">
    <source>
        <dbReference type="EMBL" id="BBE09517.1"/>
    </source>
</evidence>
<accession>A0A2Z6EVP3</accession>
<evidence type="ECO:0000313" key="2">
    <source>
        <dbReference type="Proteomes" id="UP000282597"/>
    </source>
</evidence>
<dbReference type="KEGG" id="mcys:MCB1EB_1356"/>